<dbReference type="AlphaFoldDB" id="A0A1C6GNC7"/>
<feature type="transmembrane region" description="Helical" evidence="8">
    <location>
        <begin position="145"/>
        <end position="163"/>
    </location>
</feature>
<dbReference type="Pfam" id="PF02535">
    <property type="entry name" value="Zip"/>
    <property type="match status" value="1"/>
</dbReference>
<feature type="transmembrane region" description="Helical" evidence="8">
    <location>
        <begin position="39"/>
        <end position="58"/>
    </location>
</feature>
<accession>A0A1C6GNC7</accession>
<feature type="transmembrane region" description="Helical" evidence="8">
    <location>
        <begin position="244"/>
        <end position="262"/>
    </location>
</feature>
<dbReference type="PANTHER" id="PTHR11040:SF211">
    <property type="entry name" value="ZINC TRANSPORTER ZIP11"/>
    <property type="match status" value="1"/>
</dbReference>
<evidence type="ECO:0000256" key="3">
    <source>
        <dbReference type="ARBA" id="ARBA00022475"/>
    </source>
</evidence>
<keyword evidence="5" id="KW-0862">Zinc</keyword>
<keyword evidence="4 8" id="KW-0812">Transmembrane</keyword>
<feature type="transmembrane region" description="Helical" evidence="8">
    <location>
        <begin position="6"/>
        <end position="27"/>
    </location>
</feature>
<keyword evidence="6 8" id="KW-1133">Transmembrane helix</keyword>
<sequence>MQPICWAAIGTGFTFLMTTLGAAMVFFFSKALAAGIQRIFLGFAAGVMIAASVWSLLIPAIEEASAAGGIGWVPAAGGFLLGVAFLLGLDVLLPHLHLDAKAPEGLRSSWKRTTLLVLAVTLHNVPEGMAVGLSFALAAQHQGEHAALSAAVALALGIGIQNFPEGAAISLPLRQEGMTVTKSFFYGSMSGIVEPVFGILVVLVAGSIQPLMPWLLSFAAGAMMYVVVEELIPEAHLGEHSNSGTLGVMAGFLIMMVLDVALG</sequence>
<organism evidence="9">
    <name type="scientific">uncultured Anaerotruncus sp</name>
    <dbReference type="NCBI Taxonomy" id="905011"/>
    <lineage>
        <taxon>Bacteria</taxon>
        <taxon>Bacillati</taxon>
        <taxon>Bacillota</taxon>
        <taxon>Clostridia</taxon>
        <taxon>Eubacteriales</taxon>
        <taxon>Oscillospiraceae</taxon>
        <taxon>Anaerotruncus</taxon>
        <taxon>environmental samples</taxon>
    </lineage>
</organism>
<evidence type="ECO:0000256" key="2">
    <source>
        <dbReference type="ARBA" id="ARBA00006939"/>
    </source>
</evidence>
<gene>
    <name evidence="9" type="primary">zupT_1</name>
    <name evidence="9" type="ORF">SAMEA3545359_00467</name>
</gene>
<feature type="transmembrane region" description="Helical" evidence="8">
    <location>
        <begin position="184"/>
        <end position="205"/>
    </location>
</feature>
<comment type="similarity">
    <text evidence="2">Belongs to the ZIP transporter (TC 2.A.5) family.</text>
</comment>
<dbReference type="InterPro" id="IPR003689">
    <property type="entry name" value="ZIP"/>
</dbReference>
<evidence type="ECO:0000256" key="6">
    <source>
        <dbReference type="ARBA" id="ARBA00022989"/>
    </source>
</evidence>
<dbReference type="PANTHER" id="PTHR11040">
    <property type="entry name" value="ZINC/IRON TRANSPORTER"/>
    <property type="match status" value="1"/>
</dbReference>
<comment type="subcellular location">
    <subcellularLocation>
        <location evidence="1">Cell membrane</location>
        <topology evidence="1">Multi-pass membrane protein</topology>
    </subcellularLocation>
</comment>
<keyword evidence="3" id="KW-1003">Cell membrane</keyword>
<evidence type="ECO:0000256" key="5">
    <source>
        <dbReference type="ARBA" id="ARBA00022833"/>
    </source>
</evidence>
<feature type="transmembrane region" description="Helical" evidence="8">
    <location>
        <begin position="114"/>
        <end position="139"/>
    </location>
</feature>
<evidence type="ECO:0000256" key="4">
    <source>
        <dbReference type="ARBA" id="ARBA00022692"/>
    </source>
</evidence>
<dbReference type="EMBL" id="FMHG01000001">
    <property type="protein sequence ID" value="SCJ46822.1"/>
    <property type="molecule type" value="Genomic_DNA"/>
</dbReference>
<evidence type="ECO:0000256" key="1">
    <source>
        <dbReference type="ARBA" id="ARBA00004651"/>
    </source>
</evidence>
<keyword evidence="7 8" id="KW-0472">Membrane</keyword>
<dbReference type="GO" id="GO:0005385">
    <property type="term" value="F:zinc ion transmembrane transporter activity"/>
    <property type="evidence" value="ECO:0007669"/>
    <property type="project" value="TreeGrafter"/>
</dbReference>
<evidence type="ECO:0000256" key="7">
    <source>
        <dbReference type="ARBA" id="ARBA00023136"/>
    </source>
</evidence>
<reference evidence="9" key="1">
    <citation type="submission" date="2015-09" db="EMBL/GenBank/DDBJ databases">
        <authorList>
            <consortium name="Pathogen Informatics"/>
        </authorList>
    </citation>
    <scope>NUCLEOTIDE SEQUENCE</scope>
    <source>
        <strain evidence="9">2789STDY5834896</strain>
    </source>
</reference>
<protein>
    <submittedName>
        <fullName evidence="9">Zinc transporter ZupT</fullName>
    </submittedName>
</protein>
<evidence type="ECO:0000313" key="9">
    <source>
        <dbReference type="EMBL" id="SCJ46822.1"/>
    </source>
</evidence>
<feature type="transmembrane region" description="Helical" evidence="8">
    <location>
        <begin position="211"/>
        <end position="232"/>
    </location>
</feature>
<name>A0A1C6GNC7_9FIRM</name>
<dbReference type="GO" id="GO:0005886">
    <property type="term" value="C:plasma membrane"/>
    <property type="evidence" value="ECO:0007669"/>
    <property type="project" value="UniProtKB-SubCell"/>
</dbReference>
<feature type="transmembrane region" description="Helical" evidence="8">
    <location>
        <begin position="70"/>
        <end position="93"/>
    </location>
</feature>
<evidence type="ECO:0000256" key="8">
    <source>
        <dbReference type="SAM" id="Phobius"/>
    </source>
</evidence>
<proteinExistence type="inferred from homology"/>